<keyword evidence="3" id="KW-0464">Manganese</keyword>
<feature type="binding site" evidence="3">
    <location>
        <position position="73"/>
    </location>
    <ligand>
        <name>Mn(2+)</name>
        <dbReference type="ChEBI" id="CHEBI:29035"/>
        <label>1</label>
    </ligand>
</feature>
<organism evidence="6 7">
    <name type="scientific">Passalora fulva</name>
    <name type="common">Tomato leaf mold</name>
    <name type="synonym">Cladosporium fulvum</name>
    <dbReference type="NCBI Taxonomy" id="5499"/>
    <lineage>
        <taxon>Eukaryota</taxon>
        <taxon>Fungi</taxon>
        <taxon>Dikarya</taxon>
        <taxon>Ascomycota</taxon>
        <taxon>Pezizomycotina</taxon>
        <taxon>Dothideomycetes</taxon>
        <taxon>Dothideomycetidae</taxon>
        <taxon>Mycosphaerellales</taxon>
        <taxon>Mycosphaerellaceae</taxon>
        <taxon>Fulvia</taxon>
    </lineage>
</organism>
<dbReference type="PROSITE" id="PS51409">
    <property type="entry name" value="ARGINASE_2"/>
    <property type="match status" value="1"/>
</dbReference>
<dbReference type="KEGG" id="ffu:CLAFUR5_00805"/>
<reference evidence="6" key="2">
    <citation type="journal article" date="2022" name="Microb. Genom.">
        <title>A chromosome-scale genome assembly of the tomato pathogen Cladosporium fulvum reveals a compartmentalized genome architecture and the presence of a dispensable chromosome.</title>
        <authorList>
            <person name="Zaccaron A.Z."/>
            <person name="Chen L.H."/>
            <person name="Samaras A."/>
            <person name="Stergiopoulos I."/>
        </authorList>
    </citation>
    <scope>NUCLEOTIDE SEQUENCE</scope>
    <source>
        <strain evidence="6">Race5_Kim</strain>
    </source>
</reference>
<dbReference type="OrthoDB" id="288726at2759"/>
<dbReference type="GO" id="GO:0046872">
    <property type="term" value="F:metal ion binding"/>
    <property type="evidence" value="ECO:0007669"/>
    <property type="project" value="UniProtKB-KW"/>
</dbReference>
<dbReference type="RefSeq" id="XP_047755359.1">
    <property type="nucleotide sequence ID" value="XM_047899953.1"/>
</dbReference>
<feature type="binding site" evidence="3">
    <location>
        <position position="69"/>
    </location>
    <ligand>
        <name>Mn(2+)</name>
        <dbReference type="ChEBI" id="CHEBI:29035"/>
        <label>1</label>
    </ligand>
</feature>
<dbReference type="SUPFAM" id="SSF52768">
    <property type="entry name" value="Arginase/deacetylase"/>
    <property type="match status" value="1"/>
</dbReference>
<dbReference type="InterPro" id="IPR023696">
    <property type="entry name" value="Ureohydrolase_dom_sf"/>
</dbReference>
<dbReference type="GO" id="GO:0033389">
    <property type="term" value="P:putrescine biosynthetic process from arginine, via agmatine"/>
    <property type="evidence" value="ECO:0007669"/>
    <property type="project" value="TreeGrafter"/>
</dbReference>
<evidence type="ECO:0000313" key="7">
    <source>
        <dbReference type="Proteomes" id="UP000756132"/>
    </source>
</evidence>
<feature type="binding site" evidence="3">
    <location>
        <position position="71"/>
    </location>
    <ligand>
        <name>Mn(2+)</name>
        <dbReference type="ChEBI" id="CHEBI:29035"/>
        <label>1</label>
    </ligand>
</feature>
<dbReference type="Gene3D" id="3.40.800.10">
    <property type="entry name" value="Ureohydrolase domain"/>
    <property type="match status" value="1"/>
</dbReference>
<dbReference type="InterPro" id="IPR006035">
    <property type="entry name" value="Ureohydrolase"/>
</dbReference>
<gene>
    <name evidence="6" type="ORF">CLAFUR5_00805</name>
</gene>
<dbReference type="InterPro" id="IPR020855">
    <property type="entry name" value="Ureohydrolase_Mn_BS"/>
</dbReference>
<sequence length="251" mass="26850">MAGPCVGKNAFQQGLKVVDCGDAPLTVLSTRARYPAHHTVTLGGDHTTTLPALRSTYNHWGPVSVIHFDSHLDTWDPDVLGAGLSHYAGVNHGTFLHIAHEEGLIKNSSIHAGIRAPVSNKKYDFANDKACGFHILKARHLDRIGTAGIIKTLKDRVAGSKVYISVDIDVLDPAYAPATGTAEVGGWTTRELLTILDGLSGIEVVGADFVEVAPIYDSPGETTVLAAAEVVHSLIQLMADKPMESMRKDEL</sequence>
<name>A0A9Q8P2J9_PASFU</name>
<evidence type="ECO:0000313" key="6">
    <source>
        <dbReference type="EMBL" id="UJO10993.1"/>
    </source>
</evidence>
<dbReference type="PRINTS" id="PR00116">
    <property type="entry name" value="ARGINASE"/>
</dbReference>
<feature type="binding site" evidence="3">
    <location>
        <position position="46"/>
    </location>
    <ligand>
        <name>Mn(2+)</name>
        <dbReference type="ChEBI" id="CHEBI:29035"/>
        <label>1</label>
    </ligand>
</feature>
<evidence type="ECO:0000256" key="1">
    <source>
        <dbReference type="ARBA" id="ARBA00022723"/>
    </source>
</evidence>
<evidence type="ECO:0000256" key="2">
    <source>
        <dbReference type="ARBA" id="ARBA00022801"/>
    </source>
</evidence>
<dbReference type="PANTHER" id="PTHR11358:SF28">
    <property type="entry name" value="HYPOTHETICAL ARGINASE FAMILY PROTEIN (EUROFUNG)"/>
    <property type="match status" value="1"/>
</dbReference>
<dbReference type="GeneID" id="71980683"/>
<keyword evidence="1 3" id="KW-0479">Metal-binding</keyword>
<evidence type="ECO:0000256" key="5">
    <source>
        <dbReference type="RuleBase" id="RU003684"/>
    </source>
</evidence>
<reference evidence="6" key="1">
    <citation type="submission" date="2021-12" db="EMBL/GenBank/DDBJ databases">
        <authorList>
            <person name="Zaccaron A."/>
            <person name="Stergiopoulos I."/>
        </authorList>
    </citation>
    <scope>NUCLEOTIDE SEQUENCE</scope>
    <source>
        <strain evidence="6">Race5_Kim</strain>
    </source>
</reference>
<dbReference type="PIRSF" id="PIRSF036979">
    <property type="entry name" value="Arginase"/>
    <property type="match status" value="1"/>
</dbReference>
<evidence type="ECO:0000256" key="4">
    <source>
        <dbReference type="PROSITE-ProRule" id="PRU00742"/>
    </source>
</evidence>
<dbReference type="PANTHER" id="PTHR11358">
    <property type="entry name" value="ARGINASE/AGMATINASE"/>
    <property type="match status" value="1"/>
</dbReference>
<accession>A0A9Q8P2J9</accession>
<dbReference type="AlphaFoldDB" id="A0A9Q8P2J9"/>
<keyword evidence="2 5" id="KW-0378">Hydrolase</keyword>
<dbReference type="EMBL" id="CP090163">
    <property type="protein sequence ID" value="UJO10993.1"/>
    <property type="molecule type" value="Genomic_DNA"/>
</dbReference>
<dbReference type="PROSITE" id="PS01053">
    <property type="entry name" value="ARGINASE_1"/>
    <property type="match status" value="1"/>
</dbReference>
<dbReference type="Proteomes" id="UP000756132">
    <property type="component" value="Chromosome 1"/>
</dbReference>
<feature type="binding site" evidence="3">
    <location>
        <position position="169"/>
    </location>
    <ligand>
        <name>Mn(2+)</name>
        <dbReference type="ChEBI" id="CHEBI:29035"/>
        <label>1</label>
    </ligand>
</feature>
<comment type="similarity">
    <text evidence="4 5">Belongs to the arginase family.</text>
</comment>
<evidence type="ECO:0000256" key="3">
    <source>
        <dbReference type="PIRSR" id="PIRSR036979-1"/>
    </source>
</evidence>
<protein>
    <submittedName>
        <fullName evidence="6">Agmatinase 1</fullName>
    </submittedName>
</protein>
<dbReference type="Pfam" id="PF00491">
    <property type="entry name" value="Arginase"/>
    <property type="match status" value="1"/>
</dbReference>
<comment type="cofactor">
    <cofactor evidence="3">
        <name>Mn(2+)</name>
        <dbReference type="ChEBI" id="CHEBI:29035"/>
    </cofactor>
    <text evidence="3">Binds 2 manganese ions per subunit.</text>
</comment>
<dbReference type="GO" id="GO:0008783">
    <property type="term" value="F:agmatinase activity"/>
    <property type="evidence" value="ECO:0007669"/>
    <property type="project" value="TreeGrafter"/>
</dbReference>
<proteinExistence type="inferred from homology"/>
<keyword evidence="7" id="KW-1185">Reference proteome</keyword>
<feature type="binding site" evidence="3">
    <location>
        <position position="167"/>
    </location>
    <ligand>
        <name>Mn(2+)</name>
        <dbReference type="ChEBI" id="CHEBI:29035"/>
        <label>1</label>
    </ligand>
</feature>